<dbReference type="AlphaFoldDB" id="A0A0C2Y8J4"/>
<evidence type="ECO:0000256" key="7">
    <source>
        <dbReference type="SAM" id="MobiDB-lite"/>
    </source>
</evidence>
<dbReference type="HOGENOM" id="CLU_017098_0_0_1"/>
<dbReference type="SMART" id="SM01156">
    <property type="entry name" value="DUF1716"/>
    <property type="match status" value="1"/>
</dbReference>
<keyword evidence="4 6" id="KW-0175">Coiled coil</keyword>
<dbReference type="InterPro" id="IPR013180">
    <property type="entry name" value="CTNNBL1_N"/>
</dbReference>
<dbReference type="EMBL" id="KN831771">
    <property type="protein sequence ID" value="KIM46143.1"/>
    <property type="molecule type" value="Genomic_DNA"/>
</dbReference>
<feature type="domain" description="Beta-catenin-like protein 1 N-terminal" evidence="8">
    <location>
        <begin position="99"/>
        <end position="210"/>
    </location>
</feature>
<organism evidence="9 10">
    <name type="scientific">Hebeloma cylindrosporum</name>
    <dbReference type="NCBI Taxonomy" id="76867"/>
    <lineage>
        <taxon>Eukaryota</taxon>
        <taxon>Fungi</taxon>
        <taxon>Dikarya</taxon>
        <taxon>Basidiomycota</taxon>
        <taxon>Agaricomycotina</taxon>
        <taxon>Agaricomycetes</taxon>
        <taxon>Agaricomycetidae</taxon>
        <taxon>Agaricales</taxon>
        <taxon>Agaricineae</taxon>
        <taxon>Hymenogastraceae</taxon>
        <taxon>Hebeloma</taxon>
    </lineage>
</organism>
<dbReference type="GO" id="GO:0005681">
    <property type="term" value="C:spliceosomal complex"/>
    <property type="evidence" value="ECO:0007669"/>
    <property type="project" value="TreeGrafter"/>
</dbReference>
<dbReference type="Pfam" id="PF08216">
    <property type="entry name" value="CTNNBL"/>
    <property type="match status" value="1"/>
</dbReference>
<dbReference type="Gene3D" id="1.25.10.10">
    <property type="entry name" value="Leucine-rich Repeat Variant"/>
    <property type="match status" value="1"/>
</dbReference>
<dbReference type="PANTHER" id="PTHR14978">
    <property type="entry name" value="BETA-CATENIN-LIKE PROTEIN 1 NUCLEAR ASSOCIATED PROTEIN"/>
    <property type="match status" value="1"/>
</dbReference>
<reference evidence="9 10" key="1">
    <citation type="submission" date="2014-04" db="EMBL/GenBank/DDBJ databases">
        <authorList>
            <consortium name="DOE Joint Genome Institute"/>
            <person name="Kuo A."/>
            <person name="Gay G."/>
            <person name="Dore J."/>
            <person name="Kohler A."/>
            <person name="Nagy L.G."/>
            <person name="Floudas D."/>
            <person name="Copeland A."/>
            <person name="Barry K.W."/>
            <person name="Cichocki N."/>
            <person name="Veneault-Fourrey C."/>
            <person name="LaButti K."/>
            <person name="Lindquist E.A."/>
            <person name="Lipzen A."/>
            <person name="Lundell T."/>
            <person name="Morin E."/>
            <person name="Murat C."/>
            <person name="Sun H."/>
            <person name="Tunlid A."/>
            <person name="Henrissat B."/>
            <person name="Grigoriev I.V."/>
            <person name="Hibbett D.S."/>
            <person name="Martin F."/>
            <person name="Nordberg H.P."/>
            <person name="Cantor M.N."/>
            <person name="Hua S.X."/>
        </authorList>
    </citation>
    <scope>NUCLEOTIDE SEQUENCE [LARGE SCALE GENOMIC DNA]</scope>
    <source>
        <strain evidence="10">h7</strain>
    </source>
</reference>
<protein>
    <recommendedName>
        <fullName evidence="8">Beta-catenin-like protein 1 N-terminal domain-containing protein</fullName>
    </recommendedName>
</protein>
<evidence type="ECO:0000256" key="1">
    <source>
        <dbReference type="ARBA" id="ARBA00004123"/>
    </source>
</evidence>
<reference evidence="10" key="2">
    <citation type="submission" date="2015-01" db="EMBL/GenBank/DDBJ databases">
        <title>Evolutionary Origins and Diversification of the Mycorrhizal Mutualists.</title>
        <authorList>
            <consortium name="DOE Joint Genome Institute"/>
            <consortium name="Mycorrhizal Genomics Consortium"/>
            <person name="Kohler A."/>
            <person name="Kuo A."/>
            <person name="Nagy L.G."/>
            <person name="Floudas D."/>
            <person name="Copeland A."/>
            <person name="Barry K.W."/>
            <person name="Cichocki N."/>
            <person name="Veneault-Fourrey C."/>
            <person name="LaButti K."/>
            <person name="Lindquist E.A."/>
            <person name="Lipzen A."/>
            <person name="Lundell T."/>
            <person name="Morin E."/>
            <person name="Murat C."/>
            <person name="Riley R."/>
            <person name="Ohm R."/>
            <person name="Sun H."/>
            <person name="Tunlid A."/>
            <person name="Henrissat B."/>
            <person name="Grigoriev I.V."/>
            <person name="Hibbett D.S."/>
            <person name="Martin F."/>
        </authorList>
    </citation>
    <scope>NUCLEOTIDE SEQUENCE [LARGE SCALE GENOMIC DNA]</scope>
    <source>
        <strain evidence="10">h7</strain>
    </source>
</reference>
<keyword evidence="5" id="KW-0539">Nucleus</keyword>
<dbReference type="PANTHER" id="PTHR14978:SF0">
    <property type="entry name" value="BETA-CATENIN-LIKE PROTEIN 1"/>
    <property type="match status" value="1"/>
</dbReference>
<proteinExistence type="predicted"/>
<evidence type="ECO:0000256" key="2">
    <source>
        <dbReference type="ARBA" id="ARBA00022553"/>
    </source>
</evidence>
<dbReference type="Proteomes" id="UP000053424">
    <property type="component" value="Unassembled WGS sequence"/>
</dbReference>
<dbReference type="InterPro" id="IPR011989">
    <property type="entry name" value="ARM-like"/>
</dbReference>
<keyword evidence="10" id="KW-1185">Reference proteome</keyword>
<evidence type="ECO:0000313" key="10">
    <source>
        <dbReference type="Proteomes" id="UP000053424"/>
    </source>
</evidence>
<feature type="region of interest" description="Disordered" evidence="7">
    <location>
        <begin position="42"/>
        <end position="81"/>
    </location>
</feature>
<comment type="subcellular location">
    <subcellularLocation>
        <location evidence="1">Nucleus</location>
    </subcellularLocation>
</comment>
<evidence type="ECO:0000313" key="9">
    <source>
        <dbReference type="EMBL" id="KIM46143.1"/>
    </source>
</evidence>
<evidence type="ECO:0000256" key="3">
    <source>
        <dbReference type="ARBA" id="ARBA00022737"/>
    </source>
</evidence>
<dbReference type="SUPFAM" id="SSF48371">
    <property type="entry name" value="ARM repeat"/>
    <property type="match status" value="1"/>
</dbReference>
<sequence length="621" mass="69064">MDIVKLFKVPKLPIGGNKRKQLPDNPSPEMLKKLKVDTAPFSKPIPQLSAESAMTGTLPRRATVEDVVDEDEDSGFAPGGDADYFAEEDNEGRFFGGGLTSEQKEILNIFDKAEGIPIDEEGEMTLTQIRKSLVSFERAVNKNQDQRSKYPDDPSKFIDSEADLDSAIKGLLHISQSPSLAYPELVRSGAITLLVGLLTHENMDIVIDVVELVYELTDEDANVEEEGQDHEAAEDALKVLVEALVENSALELLVDNLGRLNEEEEADRQGLFHVLGIFENIIGLNPSLSSNLISKTNILQWIFTRIQSKVHDENRSYSAEILSIFLQHSSQNKRTLGEKNGVEVLLKVLSQYRRRDPVDADETEFMDNLFNSLCSALSDASIKKLFLDAEGPDLMILMMKENLESKSRSIKALDYAMSGPGGAPVSEAFVDALGLKPLFTAFMGKSTKRQKTNVDLPHSEDIGHVLGIFSSLLTNLASDSTHRIRLLAKFVEGDYEKVDKLIEVRDGARKRLRNTEKELEQEKLDDDVMTPEVEDAFYIRRLDGGLFTLQNVDYILAWLMMEDDGISAHALRMLDRGNQSLNDILQTLRIYHAHIGEDDGGSTIAQKNILEGLISALDSSP</sequence>
<name>A0A0C2Y8J4_HEBCY</name>
<evidence type="ECO:0000256" key="6">
    <source>
        <dbReference type="SAM" id="Coils"/>
    </source>
</evidence>
<dbReference type="InterPro" id="IPR039678">
    <property type="entry name" value="CTNNBL1"/>
</dbReference>
<feature type="coiled-coil region" evidence="6">
    <location>
        <begin position="498"/>
        <end position="525"/>
    </location>
</feature>
<evidence type="ECO:0000256" key="5">
    <source>
        <dbReference type="ARBA" id="ARBA00023242"/>
    </source>
</evidence>
<accession>A0A0C2Y8J4</accession>
<dbReference type="GO" id="GO:0010467">
    <property type="term" value="P:gene expression"/>
    <property type="evidence" value="ECO:0007669"/>
    <property type="project" value="UniProtKB-ARBA"/>
</dbReference>
<dbReference type="STRING" id="686832.A0A0C2Y8J4"/>
<evidence type="ECO:0000259" key="8">
    <source>
        <dbReference type="SMART" id="SM01156"/>
    </source>
</evidence>
<keyword evidence="3" id="KW-0677">Repeat</keyword>
<dbReference type="FunFam" id="1.25.10.10:FF:001136">
    <property type="entry name" value="Beta-catenin-like protein 1"/>
    <property type="match status" value="1"/>
</dbReference>
<dbReference type="OrthoDB" id="1898821at2759"/>
<evidence type="ECO:0000256" key="4">
    <source>
        <dbReference type="ARBA" id="ARBA00023054"/>
    </source>
</evidence>
<keyword evidence="2" id="KW-0597">Phosphoprotein</keyword>
<dbReference type="InterPro" id="IPR016024">
    <property type="entry name" value="ARM-type_fold"/>
</dbReference>
<gene>
    <name evidence="9" type="ORF">M413DRAFT_441208</name>
</gene>